<protein>
    <submittedName>
        <fullName evidence="2">Uncharacterized protein</fullName>
    </submittedName>
</protein>
<keyword evidence="3" id="KW-1185">Reference proteome</keyword>
<accession>A0A8R1I9L3</accession>
<organism evidence="2 3">
    <name type="scientific">Caenorhabditis japonica</name>
    <dbReference type="NCBI Taxonomy" id="281687"/>
    <lineage>
        <taxon>Eukaryota</taxon>
        <taxon>Metazoa</taxon>
        <taxon>Ecdysozoa</taxon>
        <taxon>Nematoda</taxon>
        <taxon>Chromadorea</taxon>
        <taxon>Rhabditida</taxon>
        <taxon>Rhabditina</taxon>
        <taxon>Rhabditomorpha</taxon>
        <taxon>Rhabditoidea</taxon>
        <taxon>Rhabditidae</taxon>
        <taxon>Peloderinae</taxon>
        <taxon>Caenorhabditis</taxon>
    </lineage>
</organism>
<evidence type="ECO:0000313" key="3">
    <source>
        <dbReference type="Proteomes" id="UP000005237"/>
    </source>
</evidence>
<evidence type="ECO:0000256" key="1">
    <source>
        <dbReference type="SAM" id="MobiDB-lite"/>
    </source>
</evidence>
<proteinExistence type="predicted"/>
<reference evidence="3" key="1">
    <citation type="submission" date="2010-08" db="EMBL/GenBank/DDBJ databases">
        <authorList>
            <consortium name="Caenorhabditis japonica Sequencing Consortium"/>
            <person name="Wilson R.K."/>
        </authorList>
    </citation>
    <scope>NUCLEOTIDE SEQUENCE [LARGE SCALE GENOMIC DNA]</scope>
    <source>
        <strain evidence="3">DF5081</strain>
    </source>
</reference>
<evidence type="ECO:0000313" key="2">
    <source>
        <dbReference type="EnsemblMetazoa" id="CJA21532.1"/>
    </source>
</evidence>
<sequence>MSTSTSVGYSTKTTNWSQNFTEDAEQHGLRSTTSRTPQMPCLDRESELNSSILSFYRLSHATNPNNFEEEFFGFELIM</sequence>
<dbReference type="Proteomes" id="UP000005237">
    <property type="component" value="Unassembled WGS sequence"/>
</dbReference>
<dbReference type="EnsemblMetazoa" id="CJA21532.1">
    <property type="protein sequence ID" value="CJA21532.1"/>
    <property type="gene ID" value="WBGene00177104"/>
</dbReference>
<name>A0A8R1I9L3_CAEJA</name>
<feature type="region of interest" description="Disordered" evidence="1">
    <location>
        <begin position="18"/>
        <end position="41"/>
    </location>
</feature>
<dbReference type="AlphaFoldDB" id="A0A8R1I9L3"/>
<reference evidence="2" key="2">
    <citation type="submission" date="2022-06" db="UniProtKB">
        <authorList>
            <consortium name="EnsemblMetazoa"/>
        </authorList>
    </citation>
    <scope>IDENTIFICATION</scope>
    <source>
        <strain evidence="2">DF5081</strain>
    </source>
</reference>